<evidence type="ECO:0000313" key="2">
    <source>
        <dbReference type="Proteomes" id="UP000075604"/>
    </source>
</evidence>
<organism evidence="1 2">
    <name type="scientific">Sorangium cellulosum</name>
    <name type="common">Polyangium cellulosum</name>
    <dbReference type="NCBI Taxonomy" id="56"/>
    <lineage>
        <taxon>Bacteria</taxon>
        <taxon>Pseudomonadati</taxon>
        <taxon>Myxococcota</taxon>
        <taxon>Polyangia</taxon>
        <taxon>Polyangiales</taxon>
        <taxon>Polyangiaceae</taxon>
        <taxon>Sorangium</taxon>
    </lineage>
</organism>
<reference evidence="1 2" key="1">
    <citation type="submission" date="2014-02" db="EMBL/GenBank/DDBJ databases">
        <title>The small core and large imbalanced accessory genome model reveals a collaborative survival strategy of Sorangium cellulosum strains in nature.</title>
        <authorList>
            <person name="Han K."/>
            <person name="Peng R."/>
            <person name="Blom J."/>
            <person name="Li Y.-Z."/>
        </authorList>
    </citation>
    <scope>NUCLEOTIDE SEQUENCE [LARGE SCALE GENOMIC DNA]</scope>
    <source>
        <strain evidence="1 2">So0157-18</strain>
    </source>
</reference>
<sequence>MTHTADPARAFSAIFGGVSFDGAAPTSSPTSTPDAVAAAKRSADERILQINTSELKTLQRFLGKAEREKLELHVEALFELQQRIAGAGMGGGASGPVGGACERADVSGYNGSTNNATTIARWAQIQADIIVNAFTCDRTRVADYHVSFSGGHQRTSARAAARCSTTRSCSGAWRAARTTTTARGTCSTWSSAGRTWA</sequence>
<dbReference type="InterPro" id="IPR011447">
    <property type="entry name" value="DUF1552"/>
</dbReference>
<gene>
    <name evidence="1" type="ORF">BE04_50190</name>
</gene>
<accession>A0A150PP11</accession>
<dbReference type="Proteomes" id="UP000075604">
    <property type="component" value="Unassembled WGS sequence"/>
</dbReference>
<proteinExistence type="predicted"/>
<dbReference type="EMBL" id="JELX01001891">
    <property type="protein sequence ID" value="KYF57286.1"/>
    <property type="molecule type" value="Genomic_DNA"/>
</dbReference>
<name>A0A150PP11_SORCE</name>
<protein>
    <submittedName>
        <fullName evidence="1">Uncharacterized protein</fullName>
    </submittedName>
</protein>
<evidence type="ECO:0000313" key="1">
    <source>
        <dbReference type="EMBL" id="KYF57286.1"/>
    </source>
</evidence>
<dbReference type="Pfam" id="PF07586">
    <property type="entry name" value="HXXSHH"/>
    <property type="match status" value="1"/>
</dbReference>
<dbReference type="AlphaFoldDB" id="A0A150PP11"/>
<comment type="caution">
    <text evidence="1">The sequence shown here is derived from an EMBL/GenBank/DDBJ whole genome shotgun (WGS) entry which is preliminary data.</text>
</comment>